<sequence length="376" mass="41772">MSTSGPTSPPKSVSPKPVSPKPVSPKAASPTSAAASPPPAALDVTVQGDVTTTLHPELEAETYTESAYSESEVGSYTTSLSSSVMHYRFENGRRYHSQSMTDTNYFLPNDEAENDRLDLNHHVMFLIQKGKLHAAPLKDPQRILDVGTGTGIWAIEMADEYPMAHVVGNDLSPIQPRWVPPNLTFEVDDVEKEWTHKPDSFDLVYIRYMVGSIKDWPKLLKQAYTAVKPGGYIELLEPDSTLRSDDGSFPEDSALAEWGRLFTGGARGIGAPLDDTPKFSDYLRDAGFTDISREIFKLPNSPWAKDAHMKEVGGYQMAAFIEGLEALSLFFFTTVHGMSVPEIEILLAQVRKDMRNKAIHTYFHLFRYVARKPETA</sequence>
<feature type="region of interest" description="Disordered" evidence="1">
    <location>
        <begin position="1"/>
        <end position="41"/>
    </location>
</feature>
<dbReference type="GO" id="GO:0008168">
    <property type="term" value="F:methyltransferase activity"/>
    <property type="evidence" value="ECO:0007669"/>
    <property type="project" value="TreeGrafter"/>
</dbReference>
<dbReference type="Gene3D" id="3.40.50.150">
    <property type="entry name" value="Vaccinia Virus protein VP39"/>
    <property type="match status" value="1"/>
</dbReference>
<accession>A0A7C8PJE1</accession>
<feature type="compositionally biased region" description="Low complexity" evidence="1">
    <location>
        <begin position="24"/>
        <end position="35"/>
    </location>
</feature>
<dbReference type="SUPFAM" id="SSF53335">
    <property type="entry name" value="S-adenosyl-L-methionine-dependent methyltransferases"/>
    <property type="match status" value="1"/>
</dbReference>
<dbReference type="InterPro" id="IPR029063">
    <property type="entry name" value="SAM-dependent_MTases_sf"/>
</dbReference>
<feature type="compositionally biased region" description="Low complexity" evidence="1">
    <location>
        <begin position="1"/>
        <end position="16"/>
    </location>
</feature>
<reference evidence="2 3" key="1">
    <citation type="submission" date="2019-03" db="EMBL/GenBank/DDBJ databases">
        <title>Nematode-trapping fungi genome.</title>
        <authorList>
            <person name="Vidal-Diez De Ulzurrun G."/>
        </authorList>
    </citation>
    <scope>NUCLEOTIDE SEQUENCE [LARGE SCALE GENOMIC DNA]</scope>
    <source>
        <strain evidence="2 3">TWF154</strain>
    </source>
</reference>
<proteinExistence type="predicted"/>
<dbReference type="Pfam" id="PF13489">
    <property type="entry name" value="Methyltransf_23"/>
    <property type="match status" value="1"/>
</dbReference>
<evidence type="ECO:0000313" key="2">
    <source>
        <dbReference type="EMBL" id="TGJ66161.1"/>
    </source>
</evidence>
<dbReference type="Proteomes" id="UP000297595">
    <property type="component" value="Unassembled WGS sequence"/>
</dbReference>
<name>A0A7C8PJE1_ORBOL</name>
<dbReference type="AlphaFoldDB" id="A0A7C8PJE1"/>
<dbReference type="PANTHER" id="PTHR43591:SF10">
    <property type="entry name" value="ABC TRANSMEMBRANE TYPE-1 DOMAIN-CONTAINING PROTEIN-RELATED"/>
    <property type="match status" value="1"/>
</dbReference>
<dbReference type="OrthoDB" id="2013972at2759"/>
<comment type="caution">
    <text evidence="2">The sequence shown here is derived from an EMBL/GenBank/DDBJ whole genome shotgun (WGS) entry which is preliminary data.</text>
</comment>
<gene>
    <name evidence="2" type="ORF">EYR41_007813</name>
</gene>
<evidence type="ECO:0000313" key="3">
    <source>
        <dbReference type="Proteomes" id="UP000297595"/>
    </source>
</evidence>
<dbReference type="CDD" id="cd02440">
    <property type="entry name" value="AdoMet_MTases"/>
    <property type="match status" value="1"/>
</dbReference>
<evidence type="ECO:0000256" key="1">
    <source>
        <dbReference type="SAM" id="MobiDB-lite"/>
    </source>
</evidence>
<protein>
    <submittedName>
        <fullName evidence="2">Uncharacterized protein</fullName>
    </submittedName>
</protein>
<dbReference type="PANTHER" id="PTHR43591">
    <property type="entry name" value="METHYLTRANSFERASE"/>
    <property type="match status" value="1"/>
</dbReference>
<dbReference type="EMBL" id="SOZJ01000005">
    <property type="protein sequence ID" value="TGJ66161.1"/>
    <property type="molecule type" value="Genomic_DNA"/>
</dbReference>
<organism evidence="2 3">
    <name type="scientific">Orbilia oligospora</name>
    <name type="common">Nematode-trapping fungus</name>
    <name type="synonym">Arthrobotrys oligospora</name>
    <dbReference type="NCBI Taxonomy" id="2813651"/>
    <lineage>
        <taxon>Eukaryota</taxon>
        <taxon>Fungi</taxon>
        <taxon>Dikarya</taxon>
        <taxon>Ascomycota</taxon>
        <taxon>Pezizomycotina</taxon>
        <taxon>Orbiliomycetes</taxon>
        <taxon>Orbiliales</taxon>
        <taxon>Orbiliaceae</taxon>
        <taxon>Orbilia</taxon>
    </lineage>
</organism>